<accession>A0ABY5BSB8</accession>
<comment type="pathway">
    <text evidence="2">Carbohydrate degradation; pentose phosphate pathway; D-ribose 5-phosphate from D-ribulose 5-phosphate (non-oxidative stage): step 1/1.</text>
</comment>
<keyword evidence="4" id="KW-1185">Reference proteome</keyword>
<dbReference type="CDD" id="cd01398">
    <property type="entry name" value="RPI_A"/>
    <property type="match status" value="1"/>
</dbReference>
<dbReference type="Proteomes" id="UP001057025">
    <property type="component" value="Chromosome"/>
</dbReference>
<dbReference type="HAMAP" id="MF_00170">
    <property type="entry name" value="Rib_5P_isom_A"/>
    <property type="match status" value="1"/>
</dbReference>
<feature type="binding site" evidence="2">
    <location>
        <begin position="86"/>
        <end position="89"/>
    </location>
    <ligand>
        <name>substrate</name>
    </ligand>
</feature>
<evidence type="ECO:0000256" key="1">
    <source>
        <dbReference type="ARBA" id="ARBA00023235"/>
    </source>
</evidence>
<dbReference type="EC" id="5.3.1.6" evidence="2"/>
<dbReference type="InterPro" id="IPR050262">
    <property type="entry name" value="Ribose-5P_isomerase"/>
</dbReference>
<feature type="binding site" evidence="2">
    <location>
        <begin position="31"/>
        <end position="34"/>
    </location>
    <ligand>
        <name>substrate</name>
    </ligand>
</feature>
<gene>
    <name evidence="2 3" type="primary">rpiA</name>
    <name evidence="3" type="ORF">M3M39_07090</name>
</gene>
<evidence type="ECO:0000313" key="4">
    <source>
        <dbReference type="Proteomes" id="UP001057025"/>
    </source>
</evidence>
<dbReference type="GO" id="GO:0004751">
    <property type="term" value="F:ribose-5-phosphate isomerase activity"/>
    <property type="evidence" value="ECO:0007669"/>
    <property type="project" value="UniProtKB-EC"/>
</dbReference>
<evidence type="ECO:0000256" key="2">
    <source>
        <dbReference type="HAMAP-Rule" id="MF_00170"/>
    </source>
</evidence>
<keyword evidence="1 2" id="KW-0413">Isomerase</keyword>
<sequence>MDSEAIKQQKAQVGQEAVKYIEDGMVVGIGSGSTMWYMVEALGKRVQEGLNIVGVPTSRATRKHANELGIPLKTVDEVDRIDLTIDGADQIDQNYQGIKGGGASHLMEKIVATNSTKNMWIVDESKMVTAFNYPVPVEVIPYGSTQLERRLDRLDRLDLQPKLRKNAAGEFVTTDSNNYIIDLYLDPLDEPKELAHILDPLVGVVEHGLFLDMVNTIIVQHADGPEVINVR</sequence>
<dbReference type="Gene3D" id="3.40.50.1360">
    <property type="match status" value="1"/>
</dbReference>
<feature type="binding site" evidence="2">
    <location>
        <position position="126"/>
    </location>
    <ligand>
        <name>substrate</name>
    </ligand>
</feature>
<dbReference type="InterPro" id="IPR037171">
    <property type="entry name" value="NagB/RpiA_transferase-like"/>
</dbReference>
<comment type="subunit">
    <text evidence="2">Homodimer.</text>
</comment>
<protein>
    <recommendedName>
        <fullName evidence="2">Ribose-5-phosphate isomerase A</fullName>
        <ecNumber evidence="2">5.3.1.6</ecNumber>
    </recommendedName>
    <alternativeName>
        <fullName evidence="2">Phosphoriboisomerase A</fullName>
        <shortName evidence="2">PRI</shortName>
    </alternativeName>
</protein>
<dbReference type="NCBIfam" id="TIGR00021">
    <property type="entry name" value="rpiA"/>
    <property type="match status" value="1"/>
</dbReference>
<dbReference type="Pfam" id="PF06026">
    <property type="entry name" value="Rib_5-P_isom_A"/>
    <property type="match status" value="1"/>
</dbReference>
<dbReference type="PANTHER" id="PTHR43748:SF3">
    <property type="entry name" value="RIBOSE-5-PHOSPHATE ISOMERASE 3, CHLOROPLASTIC-RELATED"/>
    <property type="match status" value="1"/>
</dbReference>
<evidence type="ECO:0000313" key="3">
    <source>
        <dbReference type="EMBL" id="USS87855.1"/>
    </source>
</evidence>
<comment type="catalytic activity">
    <reaction evidence="2">
        <text>aldehydo-D-ribose 5-phosphate = D-ribulose 5-phosphate</text>
        <dbReference type="Rhea" id="RHEA:14657"/>
        <dbReference type="ChEBI" id="CHEBI:58121"/>
        <dbReference type="ChEBI" id="CHEBI:58273"/>
        <dbReference type="EC" id="5.3.1.6"/>
    </reaction>
</comment>
<dbReference type="Gene3D" id="3.30.70.260">
    <property type="match status" value="1"/>
</dbReference>
<comment type="similarity">
    <text evidence="2">Belongs to the ribose 5-phosphate isomerase family.</text>
</comment>
<dbReference type="InterPro" id="IPR004788">
    <property type="entry name" value="Ribose5P_isomerase_type_A"/>
</dbReference>
<proteinExistence type="inferred from homology"/>
<dbReference type="PANTHER" id="PTHR43748">
    <property type="entry name" value="RIBOSE-5-PHOSPHATE ISOMERASE 3, CHLOROPLASTIC-RELATED"/>
    <property type="match status" value="1"/>
</dbReference>
<reference evidence="3" key="1">
    <citation type="submission" date="2022-05" db="EMBL/GenBank/DDBJ databases">
        <authorList>
            <person name="Oliphant S.A."/>
            <person name="Watson-Haigh N.S."/>
            <person name="Sumby K.M."/>
            <person name="Gardner J.M."/>
            <person name="Jiranek V."/>
        </authorList>
    </citation>
    <scope>NUCLEOTIDE SEQUENCE</scope>
    <source>
        <strain evidence="3">KI11_C11</strain>
    </source>
</reference>
<dbReference type="SUPFAM" id="SSF100950">
    <property type="entry name" value="NagB/RpiA/CoA transferase-like"/>
    <property type="match status" value="1"/>
</dbReference>
<organism evidence="3 4">
    <name type="scientific">Fructilactobacillus hinvesii</name>
    <dbReference type="NCBI Taxonomy" id="2940300"/>
    <lineage>
        <taxon>Bacteria</taxon>
        <taxon>Bacillati</taxon>
        <taxon>Bacillota</taxon>
        <taxon>Bacilli</taxon>
        <taxon>Lactobacillales</taxon>
        <taxon>Lactobacillaceae</taxon>
        <taxon>Fructilactobacillus</taxon>
    </lineage>
</organism>
<dbReference type="InterPro" id="IPR020672">
    <property type="entry name" value="Ribose5P_isomerase_typA_subgr"/>
</dbReference>
<feature type="binding site" evidence="2">
    <location>
        <begin position="99"/>
        <end position="102"/>
    </location>
    <ligand>
        <name>substrate</name>
    </ligand>
</feature>
<dbReference type="SUPFAM" id="SSF75445">
    <property type="entry name" value="D-ribose-5-phosphate isomerase (RpiA), lid domain"/>
    <property type="match status" value="1"/>
</dbReference>
<feature type="active site" description="Proton acceptor" evidence="2">
    <location>
        <position position="108"/>
    </location>
</feature>
<dbReference type="NCBIfam" id="NF001924">
    <property type="entry name" value="PRK00702.1"/>
    <property type="match status" value="1"/>
</dbReference>
<comment type="function">
    <text evidence="2">Catalyzes the reversible conversion of ribose-5-phosphate to ribulose 5-phosphate.</text>
</comment>
<dbReference type="EMBL" id="CP097118">
    <property type="protein sequence ID" value="USS87855.1"/>
    <property type="molecule type" value="Genomic_DNA"/>
</dbReference>
<dbReference type="RefSeq" id="WP_252797145.1">
    <property type="nucleotide sequence ID" value="NZ_CP097118.1"/>
</dbReference>
<name>A0ABY5BSB8_9LACO</name>